<dbReference type="Gene3D" id="3.40.366.10">
    <property type="entry name" value="Malonyl-Coenzyme A Acyl Carrier Protein, domain 2"/>
    <property type="match status" value="1"/>
</dbReference>
<dbReference type="PANTHER" id="PTHR43074:SF1">
    <property type="entry name" value="BETA-KETOACYL SYNTHASE FAMILY PROTEIN-RELATED"/>
    <property type="match status" value="1"/>
</dbReference>
<dbReference type="PROSITE" id="PS50075">
    <property type="entry name" value="CARRIER"/>
    <property type="match status" value="2"/>
</dbReference>
<comment type="caution">
    <text evidence="6">The sequence shown here is derived from an EMBL/GenBank/DDBJ whole genome shotgun (WGS) entry which is preliminary data.</text>
</comment>
<dbReference type="EMBL" id="JBHSBL010000037">
    <property type="protein sequence ID" value="MFC4072484.1"/>
    <property type="molecule type" value="Genomic_DNA"/>
</dbReference>
<evidence type="ECO:0000259" key="4">
    <source>
        <dbReference type="PROSITE" id="PS50075"/>
    </source>
</evidence>
<dbReference type="InterPro" id="IPR020841">
    <property type="entry name" value="PKS_Beta-ketoAc_synthase_dom"/>
</dbReference>
<dbReference type="SMART" id="SM00825">
    <property type="entry name" value="PKS_KS"/>
    <property type="match status" value="1"/>
</dbReference>
<name>A0ABV8J8T2_9ACTN</name>
<dbReference type="SUPFAM" id="SSF55048">
    <property type="entry name" value="Probable ACP-binding domain of malonyl-CoA ACP transacylase"/>
    <property type="match status" value="1"/>
</dbReference>
<dbReference type="SMART" id="SM00827">
    <property type="entry name" value="PKS_AT"/>
    <property type="match status" value="1"/>
</dbReference>
<dbReference type="InterPro" id="IPR016035">
    <property type="entry name" value="Acyl_Trfase/lysoPLipase"/>
</dbReference>
<dbReference type="Gene3D" id="3.40.47.10">
    <property type="match status" value="1"/>
</dbReference>
<dbReference type="Proteomes" id="UP001595867">
    <property type="component" value="Unassembled WGS sequence"/>
</dbReference>
<dbReference type="PROSITE" id="PS52004">
    <property type="entry name" value="KS3_2"/>
    <property type="match status" value="1"/>
</dbReference>
<keyword evidence="2" id="KW-0597">Phosphoprotein</keyword>
<evidence type="ECO:0000256" key="2">
    <source>
        <dbReference type="ARBA" id="ARBA00022553"/>
    </source>
</evidence>
<keyword evidence="3" id="KW-0808">Transferase</keyword>
<keyword evidence="7" id="KW-1185">Reference proteome</keyword>
<dbReference type="SUPFAM" id="SSF52151">
    <property type="entry name" value="FabD/lysophospholipase-like"/>
    <property type="match status" value="1"/>
</dbReference>
<dbReference type="SUPFAM" id="SSF51735">
    <property type="entry name" value="NAD(P)-binding Rossmann-fold domains"/>
    <property type="match status" value="2"/>
</dbReference>
<evidence type="ECO:0000313" key="6">
    <source>
        <dbReference type="EMBL" id="MFC4072484.1"/>
    </source>
</evidence>
<dbReference type="Gene3D" id="1.10.1200.10">
    <property type="entry name" value="ACP-like"/>
    <property type="match status" value="2"/>
</dbReference>
<evidence type="ECO:0000313" key="7">
    <source>
        <dbReference type="Proteomes" id="UP001595867"/>
    </source>
</evidence>
<dbReference type="Pfam" id="PF08659">
    <property type="entry name" value="KR"/>
    <property type="match status" value="1"/>
</dbReference>
<dbReference type="InterPro" id="IPR057326">
    <property type="entry name" value="KR_dom"/>
</dbReference>
<sequence length="2066" mass="214171">MTRVSDLAAIAAAVADGGGLPFLALALMDGDQTARLLAATAERLGDRPWGVGLLGFSPPEVRSAQLAAVLEVRPPYAIIAGGRPDQAAPLDAAGITTYLHVPSPGLLDRYLGQGARRFVFEGSECGGHVGPRASFPLWQSQMDRLLAHGEDLGDVRVLFAGGIHDERSAAMVAALAAPLTARGADVGVLMGTAYLFTAEAVSAGAIVPRFQRIAVDTTETVLLETSPGHATRCARTGYVETFALAKQRLAETGASVQDSWAELERLNLGRLRVASKGVRRQDGELREVADGVQERDGMYMLGDVATLRSATTTVAELHRQVTDGADELLTRRAAAFAPGPAIVREPEPLDIAIVGMACVLPEAEDLASYWHNTVTGVDAVTEIPAGRWDVGRYFDPDAYRRARRDATPSKWGGFLPRINFDALAYGIPPASLASIEPVQLLALEVAARALADAGYAERPFARERASVIFGAEAGHDLATAYGFRALLPGYLGELPPELDAHLPTVTEDSFPGVLSNVIAGRIANRLDLGGVNYTVDAACAASLAALDLACKELRAGSSDLVLCGAADLHNGIYDYLMFAAVRALSPSGRCATFDSQADGIALGEGVACVALKRLADAERDGDRVYAVIKAVAGSSDGRSLGLTAPRPQGQRLALDRAYATAGLSVTDVGLVEAHGTGTVVGDRTELAVLTEVFTEAGAAPGSAALGSVKSQVGHTKCAAGLAGLIKAAYAVHTGVRPPTLHLGAPNPYWDSTTSPFGFDRTARPWARTPAERIAGVSAFGFGGTNFHAVVAGYDGAGEPAHGLDEWPSELFLFRGADRDAALRHLDRLTALVTANDAAGRPWRLRDLAWTLAAGVDTELPVQVAVVAHDLDGLAAALAPARDFTTDTGLGVYVAGPAGSGPGQVAFLFPGQGSQRPGMLADLFVAFPQLRATISGPAARYADVMFPPAAFDPAADKAQRTALADTRVAQPALGIADMAAYRLLTGLGIRPDQLAGHSYGEVVALTAAGALDPAGLVSLSAARAEAILGAAGDDPGAMAAVTAPADQVREALAAHPDVVLANHNAPTQTVISGPTAAVEAALTTLDGLRLSTRRLPVACAFHSPVVAAGAVTFGAELAGRPVGTPAVPVWSNTEAAPYPDSPDRIRALLARQIADPVRFAEQIEAMYAAGARTFVEAGPGDVLTRLVTGILGDRPHLAVALDRSGEPGLPRLLRVLAELAVTGVAVDPEPLFAGRDATVVSAAAVPVRPGWTVDGHLVRSADGASLPGGLRPAEVVAAMPARSAPAVPAAERDAAVLEFLRGARELVATQREVMLGYLGAAAPATALPTVAPPPVETPVPVTVPSPVLSHPETDVLGLVVATVSERTGYPAEMLDPGLDLEADLSVDSIKRTELIGELADRLGFGGAGGQIDESVVEELARIKTIRGIVDWIEAQSGPALVEAPAAQDVLALVVATVSERTGYPAEMLDPGLDLEADLSVDSIKRTELIGELADRLGFGGAGGQIDESVIEELARIKTIRGIVDWIETRTATPAQFASRSSAMTPHPDDLSGVRLANSVVPRDGVEGADRRLADGTRTEPVRLQRFGVAVREIAHLDGVPVGALAGRDVAIVADGRGIGLELADLLEEHGASASVHDSAGAVPTVDGLVYLAGLGPEPAPDITAVFGVLRQAVLGGVRRLIVVTGSAGTFGHGWTGDPATDPAPGAGLRGLIRTIAREYPDLLVRAVDVDPKEAPRKIARHLLDELGAVDGPVVVGYTNGTRNTLRVTAEAPAGPVDVAAACGAAGLGAESVVMLTGGARGITAAVATALADASGCHLELVGRTPLGEEPDPQVMAADGEPGLRRLLVERGMRDPAAIGAAARRLAAEREIRQTLDRLAGRAASVRYTALDVRDAGAVARFVGDVRTRHGRLDTIVHGAGLCEDRLIADKTPESFERVFGTKVDGARAIVAAAPPDLAHLIVFGSVSGVFGNRGQADYAAANDALDTLARTWRHSRVARRVLSVDWGPWAPEAGGMVTPELAREYARRGVGMIDPAEGVAALLAELAWGPAGQCQVGFLNAPLETFE</sequence>
<dbReference type="InterPro" id="IPR016039">
    <property type="entry name" value="Thiolase-like"/>
</dbReference>
<dbReference type="Gene3D" id="3.40.50.720">
    <property type="entry name" value="NAD(P)-binding Rossmann-like Domain"/>
    <property type="match status" value="1"/>
</dbReference>
<dbReference type="InterPro" id="IPR036291">
    <property type="entry name" value="NAD(P)-bd_dom_sf"/>
</dbReference>
<organism evidence="6 7">
    <name type="scientific">Actinoplanes subglobosus</name>
    <dbReference type="NCBI Taxonomy" id="1547892"/>
    <lineage>
        <taxon>Bacteria</taxon>
        <taxon>Bacillati</taxon>
        <taxon>Actinomycetota</taxon>
        <taxon>Actinomycetes</taxon>
        <taxon>Micromonosporales</taxon>
        <taxon>Micromonosporaceae</taxon>
        <taxon>Actinoplanes</taxon>
    </lineage>
</organism>
<dbReference type="CDD" id="cd00833">
    <property type="entry name" value="PKS"/>
    <property type="match status" value="1"/>
</dbReference>
<feature type="domain" description="Ketosynthase family 3 (KS3)" evidence="5">
    <location>
        <begin position="348"/>
        <end position="792"/>
    </location>
</feature>
<protein>
    <submittedName>
        <fullName evidence="6">SDR family NAD(P)-dependent oxidoreductase</fullName>
    </submittedName>
</protein>
<evidence type="ECO:0000259" key="5">
    <source>
        <dbReference type="PROSITE" id="PS52004"/>
    </source>
</evidence>
<dbReference type="Pfam" id="PF02801">
    <property type="entry name" value="Ketoacyl-synt_C"/>
    <property type="match status" value="1"/>
</dbReference>
<dbReference type="InterPro" id="IPR001227">
    <property type="entry name" value="Ac_transferase_dom_sf"/>
</dbReference>
<dbReference type="SUPFAM" id="SSF47336">
    <property type="entry name" value="ACP-like"/>
    <property type="match status" value="2"/>
</dbReference>
<evidence type="ECO:0000256" key="1">
    <source>
        <dbReference type="ARBA" id="ARBA00022450"/>
    </source>
</evidence>
<dbReference type="Pfam" id="PF00109">
    <property type="entry name" value="ketoacyl-synt"/>
    <property type="match status" value="1"/>
</dbReference>
<dbReference type="InterPro" id="IPR013785">
    <property type="entry name" value="Aldolase_TIM"/>
</dbReference>
<dbReference type="Gene3D" id="3.20.20.70">
    <property type="entry name" value="Aldolase class I"/>
    <property type="match status" value="1"/>
</dbReference>
<dbReference type="RefSeq" id="WP_378073359.1">
    <property type="nucleotide sequence ID" value="NZ_JBHSBL010000037.1"/>
</dbReference>
<dbReference type="InterPro" id="IPR018201">
    <property type="entry name" value="Ketoacyl_synth_AS"/>
</dbReference>
<keyword evidence="1" id="KW-0596">Phosphopantetheine</keyword>
<gene>
    <name evidence="6" type="ORF">ACFO0C_46795</name>
</gene>
<proteinExistence type="predicted"/>
<accession>A0ABV8J8T2</accession>
<dbReference type="PROSITE" id="PS00606">
    <property type="entry name" value="KS3_1"/>
    <property type="match status" value="1"/>
</dbReference>
<feature type="domain" description="Carrier" evidence="4">
    <location>
        <begin position="1349"/>
        <end position="1435"/>
    </location>
</feature>
<reference evidence="7" key="1">
    <citation type="journal article" date="2019" name="Int. J. Syst. Evol. Microbiol.">
        <title>The Global Catalogue of Microorganisms (GCM) 10K type strain sequencing project: providing services to taxonomists for standard genome sequencing and annotation.</title>
        <authorList>
            <consortium name="The Broad Institute Genomics Platform"/>
            <consortium name="The Broad Institute Genome Sequencing Center for Infectious Disease"/>
            <person name="Wu L."/>
            <person name="Ma J."/>
        </authorList>
    </citation>
    <scope>NUCLEOTIDE SEQUENCE [LARGE SCALE GENOMIC DNA]</scope>
    <source>
        <strain evidence="7">TBRC 5832</strain>
    </source>
</reference>
<dbReference type="PANTHER" id="PTHR43074">
    <property type="entry name" value="OMEGA-3 POLYUNSATURATED FATTY ACID SYNTHASE PFAB-RELATED"/>
    <property type="match status" value="1"/>
</dbReference>
<dbReference type="InterPro" id="IPR014043">
    <property type="entry name" value="Acyl_transferase_dom"/>
</dbReference>
<dbReference type="Pfam" id="PF03060">
    <property type="entry name" value="NMO"/>
    <property type="match status" value="1"/>
</dbReference>
<dbReference type="InterPro" id="IPR016036">
    <property type="entry name" value="Malonyl_transacylase_ACP-bd"/>
</dbReference>
<dbReference type="InterPro" id="IPR009081">
    <property type="entry name" value="PP-bd_ACP"/>
</dbReference>
<dbReference type="InterPro" id="IPR036736">
    <property type="entry name" value="ACP-like_sf"/>
</dbReference>
<dbReference type="SUPFAM" id="SSF51412">
    <property type="entry name" value="Inosine monophosphate dehydrogenase (IMPDH)"/>
    <property type="match status" value="1"/>
</dbReference>
<dbReference type="SMART" id="SM00822">
    <property type="entry name" value="PKS_KR"/>
    <property type="match status" value="1"/>
</dbReference>
<dbReference type="SUPFAM" id="SSF53901">
    <property type="entry name" value="Thiolase-like"/>
    <property type="match status" value="1"/>
</dbReference>
<dbReference type="Pfam" id="PF00698">
    <property type="entry name" value="Acyl_transf_1"/>
    <property type="match status" value="1"/>
</dbReference>
<dbReference type="InterPro" id="IPR014031">
    <property type="entry name" value="Ketoacyl_synth_C"/>
</dbReference>
<dbReference type="InterPro" id="IPR014030">
    <property type="entry name" value="Ketoacyl_synth_N"/>
</dbReference>
<feature type="domain" description="Carrier" evidence="4">
    <location>
        <begin position="1443"/>
        <end position="1529"/>
    </location>
</feature>
<evidence type="ECO:0000256" key="3">
    <source>
        <dbReference type="ARBA" id="ARBA00022679"/>
    </source>
</evidence>
<dbReference type="Pfam" id="PF00550">
    <property type="entry name" value="PP-binding"/>
    <property type="match status" value="2"/>
</dbReference>
<dbReference type="InterPro" id="IPR013968">
    <property type="entry name" value="PKS_KR"/>
</dbReference>
<dbReference type="InterPro" id="IPR052568">
    <property type="entry name" value="PKS-FAS_Synthase"/>
</dbReference>
<dbReference type="CDD" id="cd08953">
    <property type="entry name" value="KR_2_SDR_x"/>
    <property type="match status" value="1"/>
</dbReference>